<feature type="region of interest" description="Disordered" evidence="1">
    <location>
        <begin position="1"/>
        <end position="30"/>
    </location>
</feature>
<dbReference type="AlphaFoldDB" id="A0A4Z2HYU3"/>
<evidence type="ECO:0000313" key="2">
    <source>
        <dbReference type="EMBL" id="TNN71029.1"/>
    </source>
</evidence>
<sequence>MSPQLLRPERRCLHGQWRGPPRRSPSPRDARATEELLEAATISPKFTKSSQYASFTHFIMKSNRGGIPCRGRIVPSWRPCVVRDPRAFTLKSPGNNIPVHVLLVGVCSQQQFLFPAEAKITFRPVKNKSRGLWELQMAMWSPPFSASAASLFDTLSCPPGTRKASFSLRLHGGAPGRLPLSFFTDDVMPVLPQRSWRRIWTAAKTSRVNVTRLRTTAAIRAEGASPVPVGLAVGLPTEYSQRAPMKPAGHWHTGPGNWSQGLVRTEQSLPVKPSVHVQLKALAPSTQVPALRQGAAAQSSTLVSQRGPVKPGRQRHMTRFPRSRH</sequence>
<feature type="compositionally biased region" description="Basic residues" evidence="1">
    <location>
        <begin position="312"/>
        <end position="325"/>
    </location>
</feature>
<evidence type="ECO:0000256" key="1">
    <source>
        <dbReference type="SAM" id="MobiDB-lite"/>
    </source>
</evidence>
<organism evidence="2 3">
    <name type="scientific">Liparis tanakae</name>
    <name type="common">Tanaka's snailfish</name>
    <dbReference type="NCBI Taxonomy" id="230148"/>
    <lineage>
        <taxon>Eukaryota</taxon>
        <taxon>Metazoa</taxon>
        <taxon>Chordata</taxon>
        <taxon>Craniata</taxon>
        <taxon>Vertebrata</taxon>
        <taxon>Euteleostomi</taxon>
        <taxon>Actinopterygii</taxon>
        <taxon>Neopterygii</taxon>
        <taxon>Teleostei</taxon>
        <taxon>Neoteleostei</taxon>
        <taxon>Acanthomorphata</taxon>
        <taxon>Eupercaria</taxon>
        <taxon>Perciformes</taxon>
        <taxon>Cottioidei</taxon>
        <taxon>Cottales</taxon>
        <taxon>Liparidae</taxon>
        <taxon>Liparis</taxon>
    </lineage>
</organism>
<comment type="caution">
    <text evidence="2">The sequence shown here is derived from an EMBL/GenBank/DDBJ whole genome shotgun (WGS) entry which is preliminary data.</text>
</comment>
<name>A0A4Z2HYU3_9TELE</name>
<dbReference type="Proteomes" id="UP000314294">
    <property type="component" value="Unassembled WGS sequence"/>
</dbReference>
<keyword evidence="3" id="KW-1185">Reference proteome</keyword>
<accession>A0A4Z2HYU3</accession>
<gene>
    <name evidence="2" type="ORF">EYF80_018690</name>
</gene>
<feature type="region of interest" description="Disordered" evidence="1">
    <location>
        <begin position="290"/>
        <end position="325"/>
    </location>
</feature>
<dbReference type="EMBL" id="SRLO01000155">
    <property type="protein sequence ID" value="TNN71029.1"/>
    <property type="molecule type" value="Genomic_DNA"/>
</dbReference>
<proteinExistence type="predicted"/>
<protein>
    <submittedName>
        <fullName evidence="2">Uncharacterized protein</fullName>
    </submittedName>
</protein>
<evidence type="ECO:0000313" key="3">
    <source>
        <dbReference type="Proteomes" id="UP000314294"/>
    </source>
</evidence>
<reference evidence="2 3" key="1">
    <citation type="submission" date="2019-03" db="EMBL/GenBank/DDBJ databases">
        <title>First draft genome of Liparis tanakae, snailfish: a comprehensive survey of snailfish specific genes.</title>
        <authorList>
            <person name="Kim W."/>
            <person name="Song I."/>
            <person name="Jeong J.-H."/>
            <person name="Kim D."/>
            <person name="Kim S."/>
            <person name="Ryu S."/>
            <person name="Song J.Y."/>
            <person name="Lee S.K."/>
        </authorList>
    </citation>
    <scope>NUCLEOTIDE SEQUENCE [LARGE SCALE GENOMIC DNA]</scope>
    <source>
        <tissue evidence="2">Muscle</tissue>
    </source>
</reference>